<keyword evidence="2" id="KW-1185">Reference proteome</keyword>
<organism evidence="1 2">
    <name type="scientific">Desulfoscipio gibsoniae DSM 7213</name>
    <dbReference type="NCBI Taxonomy" id="767817"/>
    <lineage>
        <taxon>Bacteria</taxon>
        <taxon>Bacillati</taxon>
        <taxon>Bacillota</taxon>
        <taxon>Clostridia</taxon>
        <taxon>Eubacteriales</taxon>
        <taxon>Desulfallaceae</taxon>
        <taxon>Desulfoscipio</taxon>
    </lineage>
</organism>
<dbReference type="EMBL" id="CP003273">
    <property type="protein sequence ID" value="AGL02372.1"/>
    <property type="molecule type" value="Genomic_DNA"/>
</dbReference>
<gene>
    <name evidence="1" type="ORF">Desgi_2987</name>
</gene>
<evidence type="ECO:0000313" key="2">
    <source>
        <dbReference type="Proteomes" id="UP000013520"/>
    </source>
</evidence>
<protein>
    <submittedName>
        <fullName evidence="1">Uncharacterized protein</fullName>
    </submittedName>
</protein>
<reference evidence="1 2" key="1">
    <citation type="submission" date="2012-01" db="EMBL/GenBank/DDBJ databases">
        <title>Complete sequence of Desulfotomaculum gibsoniae DSM 7213.</title>
        <authorList>
            <consortium name="US DOE Joint Genome Institute"/>
            <person name="Lucas S."/>
            <person name="Han J."/>
            <person name="Lapidus A."/>
            <person name="Cheng J.-F."/>
            <person name="Goodwin L."/>
            <person name="Pitluck S."/>
            <person name="Peters L."/>
            <person name="Ovchinnikova G."/>
            <person name="Teshima H."/>
            <person name="Detter J.C."/>
            <person name="Han C."/>
            <person name="Tapia R."/>
            <person name="Land M."/>
            <person name="Hauser L."/>
            <person name="Kyrpides N."/>
            <person name="Ivanova N."/>
            <person name="Pagani I."/>
            <person name="Parshina S."/>
            <person name="Plugge C."/>
            <person name="Muyzer G."/>
            <person name="Kuever J."/>
            <person name="Ivanova A."/>
            <person name="Nazina T."/>
            <person name="Klenk H.-P."/>
            <person name="Brambilla E."/>
            <person name="Spring S."/>
            <person name="Stams A.F."/>
            <person name="Woyke T."/>
        </authorList>
    </citation>
    <scope>NUCLEOTIDE SEQUENCE [LARGE SCALE GENOMIC DNA]</scope>
    <source>
        <strain evidence="1 2">DSM 7213</strain>
    </source>
</reference>
<dbReference type="HOGENOM" id="CLU_2681692_0_0_9"/>
<proteinExistence type="predicted"/>
<dbReference type="KEGG" id="dgi:Desgi_2987"/>
<sequence length="74" mass="8731">MNPVSLFLVLNMLLLSSDPHADKRLEFTREFIEQLRHSVYSIQEGVQAMHSGMENFRTMIMPQYDLQDDQRTET</sequence>
<accession>R4KLC3</accession>
<name>R4KLC3_9FIRM</name>
<dbReference type="RefSeq" id="WP_006520766.1">
    <property type="nucleotide sequence ID" value="NC_021184.1"/>
</dbReference>
<evidence type="ECO:0000313" key="1">
    <source>
        <dbReference type="EMBL" id="AGL02372.1"/>
    </source>
</evidence>
<dbReference type="AlphaFoldDB" id="R4KLC3"/>
<dbReference type="Proteomes" id="UP000013520">
    <property type="component" value="Chromosome"/>
</dbReference>